<gene>
    <name evidence="1" type="ORF">GIW73_08535</name>
</gene>
<reference evidence="1" key="1">
    <citation type="submission" date="2019-11" db="EMBL/GenBank/DDBJ databases">
        <title>Epiphytic Pseudomonas syringae from cherry orchards.</title>
        <authorList>
            <person name="Hulin M.T."/>
        </authorList>
    </citation>
    <scope>NUCLEOTIDE SEQUENCE</scope>
    <source>
        <strain evidence="1">PA-6-9A</strain>
    </source>
</reference>
<evidence type="ECO:0000313" key="2">
    <source>
        <dbReference type="Proteomes" id="UP000814207"/>
    </source>
</evidence>
<proteinExistence type="predicted"/>
<sequence length="362" mass="39355">MRVRIPMWQPLPAVGDEPHVVELFEDSVDGIRSLTRQTVTPPPPPIPSFHELEITVDQLRRTTRVARLYYVVTTEGGSNRMQPSIPITIDLNPPTWMLPTDALQFVVPPVPVMNAQYLQNNPRVAFNIPTYDIGVSGDRVEFYLSNQANPATGLAPAGGSLVDFTTTPWTGTLDAAAFRSLSDGTAYVFCRIFDATGNFSALSAGLPFVVGLGNVIPIPITSFPAPRVLNTLTNGNLNCSSMPKAVDGVHWLIAADARIRVGDEVTFIWQGFNENNWGTVNPNVVFRRSIIWTAANISAGATVVVDSFETTLFPLRNRTSATGSYEVRRGGVLIGTSQPGRVRVDLTYSTGCYCTPRGIICG</sequence>
<dbReference type="Proteomes" id="UP000814207">
    <property type="component" value="Unassembled WGS sequence"/>
</dbReference>
<name>A0A9Q3X4F9_PSESX</name>
<dbReference type="EMBL" id="WKEU01000027">
    <property type="protein sequence ID" value="MCF5062984.1"/>
    <property type="molecule type" value="Genomic_DNA"/>
</dbReference>
<comment type="caution">
    <text evidence="1">The sequence shown here is derived from an EMBL/GenBank/DDBJ whole genome shotgun (WGS) entry which is preliminary data.</text>
</comment>
<accession>A0A9Q3X4F9</accession>
<evidence type="ECO:0000313" key="1">
    <source>
        <dbReference type="EMBL" id="MCF5062984.1"/>
    </source>
</evidence>
<protein>
    <submittedName>
        <fullName evidence="1">Uncharacterized protein</fullName>
    </submittedName>
</protein>
<dbReference type="AlphaFoldDB" id="A0A9Q3X4F9"/>
<organism evidence="1 2">
    <name type="scientific">Pseudomonas syringae</name>
    <dbReference type="NCBI Taxonomy" id="317"/>
    <lineage>
        <taxon>Bacteria</taxon>
        <taxon>Pseudomonadati</taxon>
        <taxon>Pseudomonadota</taxon>
        <taxon>Gammaproteobacteria</taxon>
        <taxon>Pseudomonadales</taxon>
        <taxon>Pseudomonadaceae</taxon>
        <taxon>Pseudomonas</taxon>
    </lineage>
</organism>